<dbReference type="InterPro" id="IPR023679">
    <property type="entry name" value="UPF0761_bac"/>
</dbReference>
<feature type="transmembrane region" description="Helical" evidence="7">
    <location>
        <begin position="210"/>
        <end position="239"/>
    </location>
</feature>
<feature type="transmembrane region" description="Helical" evidence="7">
    <location>
        <begin position="170"/>
        <end position="189"/>
    </location>
</feature>
<feature type="transmembrane region" description="Helical" evidence="7">
    <location>
        <begin position="107"/>
        <end position="133"/>
    </location>
</feature>
<sequence>MAAIRIPEAFGAQGQDQRAKKIGGILIRPMFPPPCVARFFNGPRFAANIAESRMRSVLRLMRLTISSRINKARLSMNLLHKAQRIKDFFTHLIRHFIDDRCIESAGVLAYTSLLSLVPLLAVSFTLFSAFPAFAEFTDKILDFVVNAFVPANREIVESHLRNFVEKASTLTLPGLIGLLITALLSIATIEKTFNAIWKVNRRRNLMDAFMVYWSVLTLGPLLVGVSLAVTSYVVSLSFFSDAARGIEDAGALLKLLPFFAAALAFTLLYATVPYQRVLIRHAMVGGIVAAGLFELAKEGFVLFITHFPTYEVIYGALATLPIFLIWIYLFWLIVLLGAEFTYCLGKPSPNSTEAALAESIDPNAAR</sequence>
<organism evidence="9">
    <name type="scientific">Candidatus Kentrum sp. UNK</name>
    <dbReference type="NCBI Taxonomy" id="2126344"/>
    <lineage>
        <taxon>Bacteria</taxon>
        <taxon>Pseudomonadati</taxon>
        <taxon>Pseudomonadota</taxon>
        <taxon>Gammaproteobacteria</taxon>
        <taxon>Candidatus Kentrum</taxon>
    </lineage>
</organism>
<protein>
    <recommendedName>
        <fullName evidence="7">UPF0761 membrane protein BECKUNK1418G_GA0071005_100741</fullName>
    </recommendedName>
</protein>
<evidence type="ECO:0000256" key="7">
    <source>
        <dbReference type="HAMAP-Rule" id="MF_00672"/>
    </source>
</evidence>
<reference evidence="9" key="1">
    <citation type="submission" date="2019-02" db="EMBL/GenBank/DDBJ databases">
        <authorList>
            <person name="Gruber-Vodicka R. H."/>
            <person name="Seah K. B. B."/>
        </authorList>
    </citation>
    <scope>NUCLEOTIDE SEQUENCE</scope>
    <source>
        <strain evidence="9">BECK_BY19</strain>
        <strain evidence="8">BECK_BY8</strain>
    </source>
</reference>
<keyword evidence="6 7" id="KW-0472">Membrane</keyword>
<dbReference type="PANTHER" id="PTHR30213">
    <property type="entry name" value="INNER MEMBRANE PROTEIN YHJD"/>
    <property type="match status" value="1"/>
</dbReference>
<dbReference type="EMBL" id="CAADGD010000005">
    <property type="protein sequence ID" value="VFK68697.1"/>
    <property type="molecule type" value="Genomic_DNA"/>
</dbReference>
<dbReference type="HAMAP" id="MF_00672">
    <property type="entry name" value="UPF0761"/>
    <property type="match status" value="1"/>
</dbReference>
<feature type="transmembrane region" description="Helical" evidence="7">
    <location>
        <begin position="313"/>
        <end position="338"/>
    </location>
</feature>
<evidence type="ECO:0000256" key="4">
    <source>
        <dbReference type="ARBA" id="ARBA00022692"/>
    </source>
</evidence>
<evidence type="ECO:0000313" key="9">
    <source>
        <dbReference type="EMBL" id="VFK68697.1"/>
    </source>
</evidence>
<feature type="transmembrane region" description="Helical" evidence="7">
    <location>
        <begin position="277"/>
        <end position="293"/>
    </location>
</feature>
<evidence type="ECO:0000256" key="5">
    <source>
        <dbReference type="ARBA" id="ARBA00022989"/>
    </source>
</evidence>
<keyword evidence="4 7" id="KW-0812">Transmembrane</keyword>
<keyword evidence="2 7" id="KW-1003">Cell membrane</keyword>
<name>A0A451ARS4_9GAMM</name>
<evidence type="ECO:0000256" key="3">
    <source>
        <dbReference type="ARBA" id="ARBA00022519"/>
    </source>
</evidence>
<evidence type="ECO:0000256" key="6">
    <source>
        <dbReference type="ARBA" id="ARBA00023136"/>
    </source>
</evidence>
<dbReference type="Pfam" id="PF03631">
    <property type="entry name" value="Virul_fac_BrkB"/>
    <property type="match status" value="1"/>
</dbReference>
<gene>
    <name evidence="8" type="ORF">BECKUNK1418G_GA0071005_100741</name>
    <name evidence="9" type="ORF">BECKUNK1418H_GA0071006_100511</name>
</gene>
<dbReference type="InterPro" id="IPR017039">
    <property type="entry name" value="Virul_fac_BrkB"/>
</dbReference>
<evidence type="ECO:0000256" key="2">
    <source>
        <dbReference type="ARBA" id="ARBA00022475"/>
    </source>
</evidence>
<feature type="transmembrane region" description="Helical" evidence="7">
    <location>
        <begin position="251"/>
        <end position="270"/>
    </location>
</feature>
<keyword evidence="5 7" id="KW-1133">Transmembrane helix</keyword>
<keyword evidence="3" id="KW-0997">Cell inner membrane</keyword>
<comment type="similarity">
    <text evidence="7">Belongs to the UPF0761 family.</text>
</comment>
<evidence type="ECO:0000256" key="1">
    <source>
        <dbReference type="ARBA" id="ARBA00004651"/>
    </source>
</evidence>
<accession>A0A451ARS4</accession>
<dbReference type="PANTHER" id="PTHR30213:SF0">
    <property type="entry name" value="UPF0761 MEMBRANE PROTEIN YIHY"/>
    <property type="match status" value="1"/>
</dbReference>
<dbReference type="GO" id="GO:0005886">
    <property type="term" value="C:plasma membrane"/>
    <property type="evidence" value="ECO:0007669"/>
    <property type="project" value="UniProtKB-SubCell"/>
</dbReference>
<proteinExistence type="inferred from homology"/>
<dbReference type="AlphaFoldDB" id="A0A451ARS4"/>
<evidence type="ECO:0000313" key="8">
    <source>
        <dbReference type="EMBL" id="VFK59512.1"/>
    </source>
</evidence>
<dbReference type="NCBIfam" id="TIGR00765">
    <property type="entry name" value="yihY_not_rbn"/>
    <property type="match status" value="1"/>
</dbReference>
<dbReference type="NCBIfam" id="NF002457">
    <property type="entry name" value="PRK01637.1"/>
    <property type="match status" value="1"/>
</dbReference>
<comment type="subcellular location">
    <subcellularLocation>
        <location evidence="1 7">Cell membrane</location>
        <topology evidence="1 7">Multi-pass membrane protein</topology>
    </subcellularLocation>
</comment>
<dbReference type="EMBL" id="CAADFZ010000007">
    <property type="protein sequence ID" value="VFK59512.1"/>
    <property type="molecule type" value="Genomic_DNA"/>
</dbReference>